<feature type="domain" description="EamA" evidence="8">
    <location>
        <begin position="144"/>
        <end position="277"/>
    </location>
</feature>
<evidence type="ECO:0000313" key="9">
    <source>
        <dbReference type="EMBL" id="GAA2149803.1"/>
    </source>
</evidence>
<dbReference type="InterPro" id="IPR037185">
    <property type="entry name" value="EmrE-like"/>
</dbReference>
<feature type="compositionally biased region" description="Low complexity" evidence="6">
    <location>
        <begin position="299"/>
        <end position="309"/>
    </location>
</feature>
<feature type="compositionally biased region" description="Pro residues" evidence="6">
    <location>
        <begin position="284"/>
        <end position="298"/>
    </location>
</feature>
<evidence type="ECO:0000256" key="6">
    <source>
        <dbReference type="SAM" id="MobiDB-lite"/>
    </source>
</evidence>
<keyword evidence="3 7" id="KW-0812">Transmembrane</keyword>
<evidence type="ECO:0000313" key="10">
    <source>
        <dbReference type="Proteomes" id="UP001422759"/>
    </source>
</evidence>
<feature type="transmembrane region" description="Helical" evidence="7">
    <location>
        <begin position="144"/>
        <end position="162"/>
    </location>
</feature>
<evidence type="ECO:0000256" key="2">
    <source>
        <dbReference type="ARBA" id="ARBA00007362"/>
    </source>
</evidence>
<accession>A0ABN2ZXR4</accession>
<dbReference type="InterPro" id="IPR050638">
    <property type="entry name" value="AA-Vitamin_Transporters"/>
</dbReference>
<feature type="transmembrane region" description="Helical" evidence="7">
    <location>
        <begin position="7"/>
        <end position="24"/>
    </location>
</feature>
<feature type="transmembrane region" description="Helical" evidence="7">
    <location>
        <begin position="65"/>
        <end position="85"/>
    </location>
</feature>
<keyword evidence="4 7" id="KW-1133">Transmembrane helix</keyword>
<evidence type="ECO:0000256" key="7">
    <source>
        <dbReference type="SAM" id="Phobius"/>
    </source>
</evidence>
<evidence type="ECO:0000256" key="5">
    <source>
        <dbReference type="ARBA" id="ARBA00023136"/>
    </source>
</evidence>
<dbReference type="PANTHER" id="PTHR32322:SF2">
    <property type="entry name" value="EAMA DOMAIN-CONTAINING PROTEIN"/>
    <property type="match status" value="1"/>
</dbReference>
<feature type="transmembrane region" description="Helical" evidence="7">
    <location>
        <begin position="118"/>
        <end position="138"/>
    </location>
</feature>
<dbReference type="SUPFAM" id="SSF103481">
    <property type="entry name" value="Multidrug resistance efflux transporter EmrE"/>
    <property type="match status" value="2"/>
</dbReference>
<dbReference type="RefSeq" id="WP_344467558.1">
    <property type="nucleotide sequence ID" value="NZ_BAAANT010000027.1"/>
</dbReference>
<feature type="transmembrane region" description="Helical" evidence="7">
    <location>
        <begin position="208"/>
        <end position="226"/>
    </location>
</feature>
<dbReference type="EMBL" id="BAAANT010000027">
    <property type="protein sequence ID" value="GAA2149803.1"/>
    <property type="molecule type" value="Genomic_DNA"/>
</dbReference>
<feature type="transmembrane region" description="Helical" evidence="7">
    <location>
        <begin position="238"/>
        <end position="257"/>
    </location>
</feature>
<comment type="subcellular location">
    <subcellularLocation>
        <location evidence="1">Membrane</location>
        <topology evidence="1">Multi-pass membrane protein</topology>
    </subcellularLocation>
</comment>
<organism evidence="9 10">
    <name type="scientific">Kitasatospora kazusensis</name>
    <dbReference type="NCBI Taxonomy" id="407974"/>
    <lineage>
        <taxon>Bacteria</taxon>
        <taxon>Bacillati</taxon>
        <taxon>Actinomycetota</taxon>
        <taxon>Actinomycetes</taxon>
        <taxon>Kitasatosporales</taxon>
        <taxon>Streptomycetaceae</taxon>
        <taxon>Kitasatospora</taxon>
    </lineage>
</organism>
<feature type="transmembrane region" description="Helical" evidence="7">
    <location>
        <begin position="36"/>
        <end position="53"/>
    </location>
</feature>
<proteinExistence type="inferred from homology"/>
<keyword evidence="5 7" id="KW-0472">Membrane</keyword>
<gene>
    <name evidence="9" type="ORF">GCM10009760_43380</name>
</gene>
<feature type="transmembrane region" description="Helical" evidence="7">
    <location>
        <begin position="91"/>
        <end position="111"/>
    </location>
</feature>
<feature type="domain" description="EamA" evidence="8">
    <location>
        <begin position="12"/>
        <end position="134"/>
    </location>
</feature>
<dbReference type="PANTHER" id="PTHR32322">
    <property type="entry name" value="INNER MEMBRANE TRANSPORTER"/>
    <property type="match status" value="1"/>
</dbReference>
<protein>
    <submittedName>
        <fullName evidence="9">EamA family transporter</fullName>
    </submittedName>
</protein>
<name>A0ABN2ZXR4_9ACTN</name>
<evidence type="ECO:0000256" key="4">
    <source>
        <dbReference type="ARBA" id="ARBA00022989"/>
    </source>
</evidence>
<dbReference type="Pfam" id="PF00892">
    <property type="entry name" value="EamA"/>
    <property type="match status" value="2"/>
</dbReference>
<evidence type="ECO:0000256" key="1">
    <source>
        <dbReference type="ARBA" id="ARBA00004141"/>
    </source>
</evidence>
<feature type="transmembrane region" description="Helical" evidence="7">
    <location>
        <begin position="263"/>
        <end position="279"/>
    </location>
</feature>
<evidence type="ECO:0000259" key="8">
    <source>
        <dbReference type="Pfam" id="PF00892"/>
    </source>
</evidence>
<dbReference type="Proteomes" id="UP001422759">
    <property type="component" value="Unassembled WGS sequence"/>
</dbReference>
<sequence length="325" mass="34019">MRRHTPALRYTAAIAPMIWGTTYIATTEWLPPDRPLFAALARALPTGILLLWRGTLPRGNWIWRALVLGVLNIAAFFAFAFVGAYRLPGGVAAVAGSLQPIIVILLVAPVLGSRIRALQLGAAVLGTAGMVLLVAGSATHLDALGVAAAVAGAVSMASGTVLTKKWGRPEGVPLRVFIGWQLLAGGLLLLPPTVLFEGLPTHLSPVNLFGYGYLALVSSAFAYQFWFRGIEQFTPSAVTFLALLSPVVAALVGYLVLDQSFTVWQLTGIALILLAVAGGQRSPAPRPASEPAPKPAPKPASESAPESAPMTTVPRAEPARVGSDV</sequence>
<feature type="transmembrane region" description="Helical" evidence="7">
    <location>
        <begin position="174"/>
        <end position="196"/>
    </location>
</feature>
<feature type="region of interest" description="Disordered" evidence="6">
    <location>
        <begin position="280"/>
        <end position="325"/>
    </location>
</feature>
<dbReference type="InterPro" id="IPR000620">
    <property type="entry name" value="EamA_dom"/>
</dbReference>
<comment type="caution">
    <text evidence="9">The sequence shown here is derived from an EMBL/GenBank/DDBJ whole genome shotgun (WGS) entry which is preliminary data.</text>
</comment>
<reference evidence="9 10" key="1">
    <citation type="journal article" date="2019" name="Int. J. Syst. Evol. Microbiol.">
        <title>The Global Catalogue of Microorganisms (GCM) 10K type strain sequencing project: providing services to taxonomists for standard genome sequencing and annotation.</title>
        <authorList>
            <consortium name="The Broad Institute Genomics Platform"/>
            <consortium name="The Broad Institute Genome Sequencing Center for Infectious Disease"/>
            <person name="Wu L."/>
            <person name="Ma J."/>
        </authorList>
    </citation>
    <scope>NUCLEOTIDE SEQUENCE [LARGE SCALE GENOMIC DNA]</scope>
    <source>
        <strain evidence="9 10">JCM 14560</strain>
    </source>
</reference>
<keyword evidence="10" id="KW-1185">Reference proteome</keyword>
<evidence type="ECO:0000256" key="3">
    <source>
        <dbReference type="ARBA" id="ARBA00022692"/>
    </source>
</evidence>
<comment type="similarity">
    <text evidence="2">Belongs to the EamA transporter family.</text>
</comment>